<comment type="subcellular location">
    <subcellularLocation>
        <location evidence="1">Membrane</location>
        <topology evidence="1">Multi-pass membrane protein</topology>
    </subcellularLocation>
</comment>
<sequence length="414" mass="44607">MALSRTQKVFIVLGFSITLFLLEVIVGYAVGSIALIADSFHMLNDILGFVVALGAMSLAKRQKFDPQYTYGWKRAEVLGALINAVLLLGLCLTIYIEAIQRFFNPTPIENPEWILGVGTAGLLFNCIGIFLFQDAHVHAHGGGGCSHSHSHDVEADSGPATTVRGSAADLAHHQVLPSGRMDDDTLEAPVADGELQASSSAAPSPPGMVTPAHHSHDHGKAESHGGRLNMRGVFLHVLGDALANLAVIATALIIWLSDSPYRFYFDPAISIVINTVIVYFTLPLVKSASYILLQSVPHTVSIHRVRSEVQNIPGVLSIHELHIWQLSDTQIIASAHVFVPKSLGEDGFMGVAADIKAIMHKHGIHSTTIQPEFVPNAELIENNFEAAQTACLLRCAQSCTTPSCCPRRWGSPCP</sequence>
<dbReference type="NCBIfam" id="TIGR01297">
    <property type="entry name" value="CDF"/>
    <property type="match status" value="1"/>
</dbReference>
<dbReference type="GO" id="GO:0006882">
    <property type="term" value="P:intracellular zinc ion homeostasis"/>
    <property type="evidence" value="ECO:0007669"/>
    <property type="project" value="TreeGrafter"/>
</dbReference>
<feature type="transmembrane region" description="Helical" evidence="9">
    <location>
        <begin position="113"/>
        <end position="132"/>
    </location>
</feature>
<dbReference type="STRING" id="215637.A0A4P9ZX32"/>
<feature type="transmembrane region" description="Helical" evidence="9">
    <location>
        <begin position="233"/>
        <end position="256"/>
    </location>
</feature>
<evidence type="ECO:0000256" key="6">
    <source>
        <dbReference type="ARBA" id="ARBA00022989"/>
    </source>
</evidence>
<dbReference type="InterPro" id="IPR058533">
    <property type="entry name" value="Cation_efflux_TM"/>
</dbReference>
<dbReference type="GO" id="GO:0005385">
    <property type="term" value="F:zinc ion transmembrane transporter activity"/>
    <property type="evidence" value="ECO:0007669"/>
    <property type="project" value="TreeGrafter"/>
</dbReference>
<dbReference type="EMBL" id="ML002391">
    <property type="protein sequence ID" value="RKP38224.1"/>
    <property type="molecule type" value="Genomic_DNA"/>
</dbReference>
<feature type="domain" description="Cation efflux protein transmembrane" evidence="10">
    <location>
        <begin position="9"/>
        <end position="293"/>
    </location>
</feature>
<evidence type="ECO:0000259" key="10">
    <source>
        <dbReference type="Pfam" id="PF01545"/>
    </source>
</evidence>
<gene>
    <name evidence="12" type="ORF">BJ085DRAFT_43018</name>
</gene>
<evidence type="ECO:0000313" key="12">
    <source>
        <dbReference type="EMBL" id="RKP38224.1"/>
    </source>
</evidence>
<dbReference type="Pfam" id="PF01545">
    <property type="entry name" value="Cation_efflux"/>
    <property type="match status" value="1"/>
</dbReference>
<dbReference type="PANTHER" id="PTHR45820">
    <property type="entry name" value="FI23527P1"/>
    <property type="match status" value="1"/>
</dbReference>
<feature type="transmembrane region" description="Helical" evidence="9">
    <location>
        <begin position="12"/>
        <end position="36"/>
    </location>
</feature>
<reference evidence="13" key="1">
    <citation type="journal article" date="2018" name="Nat. Microbiol.">
        <title>Leveraging single-cell genomics to expand the fungal tree of life.</title>
        <authorList>
            <person name="Ahrendt S.R."/>
            <person name="Quandt C.A."/>
            <person name="Ciobanu D."/>
            <person name="Clum A."/>
            <person name="Salamov A."/>
            <person name="Andreopoulos B."/>
            <person name="Cheng J.F."/>
            <person name="Woyke T."/>
            <person name="Pelin A."/>
            <person name="Henrissat B."/>
            <person name="Reynolds N.K."/>
            <person name="Benny G.L."/>
            <person name="Smith M.E."/>
            <person name="James T.Y."/>
            <person name="Grigoriev I.V."/>
        </authorList>
    </citation>
    <scope>NUCLEOTIDE SEQUENCE [LARGE SCALE GENOMIC DNA]</scope>
    <source>
        <strain evidence="13">RSA 468</strain>
    </source>
</reference>
<evidence type="ECO:0000256" key="1">
    <source>
        <dbReference type="ARBA" id="ARBA00004141"/>
    </source>
</evidence>
<dbReference type="AlphaFoldDB" id="A0A4P9ZX32"/>
<dbReference type="InterPro" id="IPR036837">
    <property type="entry name" value="Cation_efflux_CTD_sf"/>
</dbReference>
<dbReference type="SUPFAM" id="SSF160240">
    <property type="entry name" value="Cation efflux protein cytoplasmic domain-like"/>
    <property type="match status" value="1"/>
</dbReference>
<keyword evidence="5" id="KW-0862">Zinc</keyword>
<evidence type="ECO:0000259" key="11">
    <source>
        <dbReference type="Pfam" id="PF16916"/>
    </source>
</evidence>
<proteinExistence type="inferred from homology"/>
<keyword evidence="13" id="KW-1185">Reference proteome</keyword>
<feature type="region of interest" description="Disordered" evidence="8">
    <location>
        <begin position="143"/>
        <end position="163"/>
    </location>
</feature>
<evidence type="ECO:0000256" key="2">
    <source>
        <dbReference type="ARBA" id="ARBA00008873"/>
    </source>
</evidence>
<dbReference type="InterPro" id="IPR027470">
    <property type="entry name" value="Cation_efflux_CTD"/>
</dbReference>
<feature type="transmembrane region" description="Helical" evidence="9">
    <location>
        <begin position="80"/>
        <end position="98"/>
    </location>
</feature>
<protein>
    <submittedName>
        <fullName evidence="12">Cation efflux protein</fullName>
    </submittedName>
</protein>
<dbReference type="PANTHER" id="PTHR45820:SF4">
    <property type="entry name" value="ZINC TRANSPORTER 63C, ISOFORM F"/>
    <property type="match status" value="1"/>
</dbReference>
<feature type="transmembrane region" description="Helical" evidence="9">
    <location>
        <begin position="42"/>
        <end position="59"/>
    </location>
</feature>
<dbReference type="Gene3D" id="1.20.1510.10">
    <property type="entry name" value="Cation efflux protein transmembrane domain"/>
    <property type="match status" value="1"/>
</dbReference>
<keyword evidence="4 9" id="KW-0812">Transmembrane</keyword>
<evidence type="ECO:0000256" key="5">
    <source>
        <dbReference type="ARBA" id="ARBA00022833"/>
    </source>
</evidence>
<evidence type="ECO:0000256" key="4">
    <source>
        <dbReference type="ARBA" id="ARBA00022692"/>
    </source>
</evidence>
<accession>A0A4P9ZX32</accession>
<name>A0A4P9ZX32_9FUNG</name>
<keyword evidence="7 9" id="KW-0472">Membrane</keyword>
<dbReference type="GO" id="GO:0016020">
    <property type="term" value="C:membrane"/>
    <property type="evidence" value="ECO:0007669"/>
    <property type="project" value="UniProtKB-SubCell"/>
</dbReference>
<keyword evidence="6 9" id="KW-1133">Transmembrane helix</keyword>
<evidence type="ECO:0000256" key="8">
    <source>
        <dbReference type="SAM" id="MobiDB-lite"/>
    </source>
</evidence>
<evidence type="ECO:0000313" key="13">
    <source>
        <dbReference type="Proteomes" id="UP000268162"/>
    </source>
</evidence>
<dbReference type="InterPro" id="IPR027469">
    <property type="entry name" value="Cation_efflux_TMD_sf"/>
</dbReference>
<feature type="region of interest" description="Disordered" evidence="8">
    <location>
        <begin position="194"/>
        <end position="224"/>
    </location>
</feature>
<evidence type="ECO:0000256" key="9">
    <source>
        <dbReference type="SAM" id="Phobius"/>
    </source>
</evidence>
<dbReference type="Proteomes" id="UP000268162">
    <property type="component" value="Unassembled WGS sequence"/>
</dbReference>
<dbReference type="Pfam" id="PF16916">
    <property type="entry name" value="ZT_dimer"/>
    <property type="match status" value="1"/>
</dbReference>
<feature type="transmembrane region" description="Helical" evidence="9">
    <location>
        <begin position="268"/>
        <end position="285"/>
    </location>
</feature>
<organism evidence="12 13">
    <name type="scientific">Dimargaris cristalligena</name>
    <dbReference type="NCBI Taxonomy" id="215637"/>
    <lineage>
        <taxon>Eukaryota</taxon>
        <taxon>Fungi</taxon>
        <taxon>Fungi incertae sedis</taxon>
        <taxon>Zoopagomycota</taxon>
        <taxon>Kickxellomycotina</taxon>
        <taxon>Dimargaritomycetes</taxon>
        <taxon>Dimargaritales</taxon>
        <taxon>Dimargaritaceae</taxon>
        <taxon>Dimargaris</taxon>
    </lineage>
</organism>
<dbReference type="SUPFAM" id="SSF161111">
    <property type="entry name" value="Cation efflux protein transmembrane domain-like"/>
    <property type="match status" value="1"/>
</dbReference>
<keyword evidence="3" id="KW-0813">Transport</keyword>
<dbReference type="InterPro" id="IPR002524">
    <property type="entry name" value="Cation_efflux"/>
</dbReference>
<feature type="domain" description="Cation efflux protein cytoplasmic" evidence="11">
    <location>
        <begin position="299"/>
        <end position="372"/>
    </location>
</feature>
<evidence type="ECO:0000256" key="3">
    <source>
        <dbReference type="ARBA" id="ARBA00022448"/>
    </source>
</evidence>
<evidence type="ECO:0000256" key="7">
    <source>
        <dbReference type="ARBA" id="ARBA00023136"/>
    </source>
</evidence>
<comment type="similarity">
    <text evidence="2">Belongs to the cation diffusion facilitator (CDF) transporter (TC 2.A.4) family. SLC30A subfamily.</text>
</comment>